<gene>
    <name evidence="5" type="ORF">LCGC14_0187400</name>
</gene>
<dbReference type="PANTHER" id="PTHR43179">
    <property type="entry name" value="RHAMNOSYLTRANSFERASE WBBL"/>
    <property type="match status" value="1"/>
</dbReference>
<dbReference type="AlphaFoldDB" id="A0A0F9XPX6"/>
<evidence type="ECO:0000259" key="4">
    <source>
        <dbReference type="Pfam" id="PF00535"/>
    </source>
</evidence>
<dbReference type="InterPro" id="IPR001173">
    <property type="entry name" value="Glyco_trans_2-like"/>
</dbReference>
<dbReference type="Pfam" id="PF00535">
    <property type="entry name" value="Glycos_transf_2"/>
    <property type="match status" value="1"/>
</dbReference>
<proteinExistence type="inferred from homology"/>
<comment type="caution">
    <text evidence="5">The sequence shown here is derived from an EMBL/GenBank/DDBJ whole genome shotgun (WGS) entry which is preliminary data.</text>
</comment>
<accession>A0A0F9XPX6</accession>
<dbReference type="Gene3D" id="3.90.550.10">
    <property type="entry name" value="Spore Coat Polysaccharide Biosynthesis Protein SpsA, Chain A"/>
    <property type="match status" value="1"/>
</dbReference>
<dbReference type="EMBL" id="LAZR01000078">
    <property type="protein sequence ID" value="KKN94393.1"/>
    <property type="molecule type" value="Genomic_DNA"/>
</dbReference>
<evidence type="ECO:0000256" key="3">
    <source>
        <dbReference type="ARBA" id="ARBA00022679"/>
    </source>
</evidence>
<keyword evidence="3" id="KW-0808">Transferase</keyword>
<protein>
    <recommendedName>
        <fullName evidence="4">Glycosyltransferase 2-like domain-containing protein</fullName>
    </recommendedName>
</protein>
<evidence type="ECO:0000256" key="1">
    <source>
        <dbReference type="ARBA" id="ARBA00006739"/>
    </source>
</evidence>
<dbReference type="GO" id="GO:0016757">
    <property type="term" value="F:glycosyltransferase activity"/>
    <property type="evidence" value="ECO:0007669"/>
    <property type="project" value="UniProtKB-KW"/>
</dbReference>
<evidence type="ECO:0000256" key="2">
    <source>
        <dbReference type="ARBA" id="ARBA00022676"/>
    </source>
</evidence>
<organism evidence="5">
    <name type="scientific">marine sediment metagenome</name>
    <dbReference type="NCBI Taxonomy" id="412755"/>
    <lineage>
        <taxon>unclassified sequences</taxon>
        <taxon>metagenomes</taxon>
        <taxon>ecological metagenomes</taxon>
    </lineage>
</organism>
<name>A0A0F9XPX6_9ZZZZ</name>
<dbReference type="PANTHER" id="PTHR43179:SF12">
    <property type="entry name" value="GALACTOFURANOSYLTRANSFERASE GLFT2"/>
    <property type="match status" value="1"/>
</dbReference>
<dbReference type="CDD" id="cd00761">
    <property type="entry name" value="Glyco_tranf_GTA_type"/>
    <property type="match status" value="1"/>
</dbReference>
<evidence type="ECO:0000313" key="5">
    <source>
        <dbReference type="EMBL" id="KKN94393.1"/>
    </source>
</evidence>
<reference evidence="5" key="1">
    <citation type="journal article" date="2015" name="Nature">
        <title>Complex archaea that bridge the gap between prokaryotes and eukaryotes.</title>
        <authorList>
            <person name="Spang A."/>
            <person name="Saw J.H."/>
            <person name="Jorgensen S.L."/>
            <person name="Zaremba-Niedzwiedzka K."/>
            <person name="Martijn J."/>
            <person name="Lind A.E."/>
            <person name="van Eijk R."/>
            <person name="Schleper C."/>
            <person name="Guy L."/>
            <person name="Ettema T.J."/>
        </authorList>
    </citation>
    <scope>NUCLEOTIDE SEQUENCE</scope>
</reference>
<feature type="domain" description="Glycosyltransferase 2-like" evidence="4">
    <location>
        <begin position="23"/>
        <end position="190"/>
    </location>
</feature>
<comment type="similarity">
    <text evidence="1">Belongs to the glycosyltransferase 2 family.</text>
</comment>
<dbReference type="InterPro" id="IPR029044">
    <property type="entry name" value="Nucleotide-diphossugar_trans"/>
</dbReference>
<dbReference type="SUPFAM" id="SSF53448">
    <property type="entry name" value="Nucleotide-diphospho-sugar transferases"/>
    <property type="match status" value="1"/>
</dbReference>
<keyword evidence="2" id="KW-0328">Glycosyltransferase</keyword>
<sequence length="326" mass="36432">MTDAITIECISPDLDFGRYEVVVTLPTFRRPEHLLKTLESLAVQQTERRFAVIVMENDAEGREGLAAAAHLFETGQLPGLILIAHERGNCAAYNAGWQTAIERFPAMRYLMVIDDDEIASETWIERLATTAETLAVDIVGAPQIPIFEGNGQARYARHPVFTPHYARTGPVPILYSSGNVLIRRRVLEAIGAPYLDTAFNFIGGGDSDFYSRCREKGFTFGWCTEAPVHETTPARRTEFSWLNARALRNGAISSIIERRRRGGTTDRFRRLAKSAALLAASPFRSARLAFDTKSPVIGLYHMQVAVGRLLAEFGLVNEQYRRPEQN</sequence>